<dbReference type="PANTHER" id="PTHR38035">
    <property type="entry name" value="UPF0070 PROTEIN YFGM"/>
    <property type="match status" value="1"/>
</dbReference>
<dbReference type="EMBL" id="AP010872">
    <property type="protein sequence ID" value="BAH82939.1"/>
    <property type="molecule type" value="Genomic_DNA"/>
</dbReference>
<keyword evidence="4 9" id="KW-1133">Transmembrane helix</keyword>
<keyword evidence="6" id="KW-0143">Chaperone</keyword>
<evidence type="ECO:0000256" key="3">
    <source>
        <dbReference type="ARBA" id="ARBA00022692"/>
    </source>
</evidence>
<dbReference type="InterPro" id="IPR011990">
    <property type="entry name" value="TPR-like_helical_dom_sf"/>
</dbReference>
<keyword evidence="2" id="KW-1003">Cell membrane</keyword>
<comment type="subcellular location">
    <subcellularLocation>
        <location evidence="1">Cell membrane</location>
        <topology evidence="1">Single-pass type II membrane protein</topology>
    </subcellularLocation>
</comment>
<dbReference type="AlphaFoldDB" id="C5WC83"/>
<name>C5WC83_9ENTR</name>
<protein>
    <recommendedName>
        <fullName evidence="8">Ancillary SecYEG translocon subunit</fullName>
    </recommendedName>
</protein>
<proteinExistence type="inferred from homology"/>
<dbReference type="InterPro" id="IPR026039">
    <property type="entry name" value="YfgM"/>
</dbReference>
<sequence length="209" mass="24203">MMEPYKPKTKHMNITNILFPIHWKNLLIYMIIILSTLVIGYLYWIAHQEKLLQIDYLIYQEITHINKLDKSKLLPEIDNFLNKDHHIYGTLSALHIANILVNDHKLDQSILHLQNGMKYIKNPDLLAIIKMRIARLQIEQNNIKEALNILSSIKGNTWAASVANIKGDAFLKKGDKNNANKEWLKAISLSKMNLLTQMLTIKINNLSIN</sequence>
<dbReference type="GO" id="GO:0005886">
    <property type="term" value="C:plasma membrane"/>
    <property type="evidence" value="ECO:0007669"/>
    <property type="project" value="UniProtKB-SubCell"/>
</dbReference>
<dbReference type="SUPFAM" id="SSF48452">
    <property type="entry name" value="TPR-like"/>
    <property type="match status" value="1"/>
</dbReference>
<accession>C5WC83</accession>
<dbReference type="InterPro" id="IPR018704">
    <property type="entry name" value="SecYEG/CpoB_TPR"/>
</dbReference>
<evidence type="ECO:0000256" key="4">
    <source>
        <dbReference type="ARBA" id="ARBA00022989"/>
    </source>
</evidence>
<dbReference type="Gene3D" id="1.25.40.10">
    <property type="entry name" value="Tetratricopeptide repeat domain"/>
    <property type="match status" value="1"/>
</dbReference>
<evidence type="ECO:0000256" key="5">
    <source>
        <dbReference type="ARBA" id="ARBA00023136"/>
    </source>
</evidence>
<evidence type="ECO:0000256" key="1">
    <source>
        <dbReference type="ARBA" id="ARBA00004401"/>
    </source>
</evidence>
<organism evidence="11 12">
    <name type="scientific">Candidatus Ishikawaella capsulata Mpkobe</name>
    <dbReference type="NCBI Taxonomy" id="476281"/>
    <lineage>
        <taxon>Bacteria</taxon>
        <taxon>Pseudomonadati</taxon>
        <taxon>Pseudomonadota</taxon>
        <taxon>Gammaproteobacteria</taxon>
        <taxon>Enterobacterales</taxon>
        <taxon>Enterobacteriaceae</taxon>
        <taxon>Candidatus Ishikawella</taxon>
    </lineage>
</organism>
<keyword evidence="3 9" id="KW-0812">Transmembrane</keyword>
<dbReference type="KEGG" id="icp:ICMP_073"/>
<feature type="domain" description="Ancillary SecYEG translocon subunit/Cell division coordinator CpoB TPR" evidence="10">
    <location>
        <begin position="23"/>
        <end position="207"/>
    </location>
</feature>
<dbReference type="Proteomes" id="UP000061704">
    <property type="component" value="Chromosome"/>
</dbReference>
<dbReference type="PANTHER" id="PTHR38035:SF1">
    <property type="entry name" value="ANCILLARY SECYEG TRANSLOCON SUBUNIT"/>
    <property type="match status" value="1"/>
</dbReference>
<keyword evidence="5 9" id="KW-0472">Membrane</keyword>
<gene>
    <name evidence="11" type="primary">yfgM</name>
    <name evidence="11" type="ORF">ICMP_073</name>
</gene>
<comment type="similarity">
    <text evidence="7">Belongs to the YfgM family.</text>
</comment>
<evidence type="ECO:0000256" key="7">
    <source>
        <dbReference type="ARBA" id="ARBA00024197"/>
    </source>
</evidence>
<evidence type="ECO:0000256" key="6">
    <source>
        <dbReference type="ARBA" id="ARBA00023186"/>
    </source>
</evidence>
<dbReference type="HOGENOM" id="CLU_084785_0_1_6"/>
<keyword evidence="12" id="KW-1185">Reference proteome</keyword>
<evidence type="ECO:0000256" key="2">
    <source>
        <dbReference type="ARBA" id="ARBA00022475"/>
    </source>
</evidence>
<dbReference type="GO" id="GO:0044877">
    <property type="term" value="F:protein-containing complex binding"/>
    <property type="evidence" value="ECO:0007669"/>
    <property type="project" value="InterPro"/>
</dbReference>
<evidence type="ECO:0000259" key="10">
    <source>
        <dbReference type="Pfam" id="PF09976"/>
    </source>
</evidence>
<evidence type="ECO:0000313" key="11">
    <source>
        <dbReference type="EMBL" id="BAH82939.1"/>
    </source>
</evidence>
<dbReference type="Pfam" id="PF09976">
    <property type="entry name" value="TPR_21"/>
    <property type="match status" value="1"/>
</dbReference>
<feature type="transmembrane region" description="Helical" evidence="9">
    <location>
        <begin position="26"/>
        <end position="46"/>
    </location>
</feature>
<reference evidence="11 12" key="1">
    <citation type="journal article" date="2011" name="Genome Biol. Evol.">
        <title>Reductive evolution of bacterial genome in insect gut environment.</title>
        <authorList>
            <person name="Nikoh N."/>
            <person name="Hosokawa T."/>
            <person name="Ohshima K."/>
            <person name="Hattori M."/>
            <person name="Fukatsu T."/>
        </authorList>
    </citation>
    <scope>NUCLEOTIDE SEQUENCE [LARGE SCALE GENOMIC DNA]</scope>
    <source>
        <strain evidence="11 12">Mpkobe</strain>
    </source>
</reference>
<dbReference type="STRING" id="476281.ICMP_073"/>
<evidence type="ECO:0000256" key="9">
    <source>
        <dbReference type="SAM" id="Phobius"/>
    </source>
</evidence>
<evidence type="ECO:0000256" key="8">
    <source>
        <dbReference type="ARBA" id="ARBA00024235"/>
    </source>
</evidence>
<evidence type="ECO:0000313" key="12">
    <source>
        <dbReference type="Proteomes" id="UP000061704"/>
    </source>
</evidence>